<keyword evidence="3" id="KW-1185">Reference proteome</keyword>
<feature type="signal peptide" evidence="1">
    <location>
        <begin position="1"/>
        <end position="19"/>
    </location>
</feature>
<reference evidence="2" key="1">
    <citation type="journal article" date="2023" name="Int. J. Syst. Evol. Microbiol.">
        <title>Collibacillus ludicampi gen. nov., sp. nov., a new soil bacterium of the family Alicyclobacillaceae.</title>
        <authorList>
            <person name="Jojima T."/>
            <person name="Ioku Y."/>
            <person name="Fukuta Y."/>
            <person name="Shirasaka N."/>
            <person name="Matsumura Y."/>
            <person name="Mori M."/>
        </authorList>
    </citation>
    <scope>NUCLEOTIDE SEQUENCE</scope>
    <source>
        <strain evidence="2">TP075</strain>
    </source>
</reference>
<dbReference type="Proteomes" id="UP001057291">
    <property type="component" value="Unassembled WGS sequence"/>
</dbReference>
<evidence type="ECO:0000256" key="1">
    <source>
        <dbReference type="SAM" id="SignalP"/>
    </source>
</evidence>
<dbReference type="PROSITE" id="PS51257">
    <property type="entry name" value="PROKAR_LIPOPROTEIN"/>
    <property type="match status" value="1"/>
</dbReference>
<dbReference type="EMBL" id="BOQE01000001">
    <property type="protein sequence ID" value="GIM45736.1"/>
    <property type="molecule type" value="Genomic_DNA"/>
</dbReference>
<comment type="caution">
    <text evidence="2">The sequence shown here is derived from an EMBL/GenBank/DDBJ whole genome shotgun (WGS) entry which is preliminary data.</text>
</comment>
<accession>A0AAV4LD97</accession>
<feature type="chain" id="PRO_5043416582" description="Lipoprotein" evidence="1">
    <location>
        <begin position="20"/>
        <end position="336"/>
    </location>
</feature>
<dbReference type="SUPFAM" id="SSF82171">
    <property type="entry name" value="DPP6 N-terminal domain-like"/>
    <property type="match status" value="1"/>
</dbReference>
<dbReference type="Gene3D" id="2.120.10.30">
    <property type="entry name" value="TolB, C-terminal domain"/>
    <property type="match status" value="2"/>
</dbReference>
<protein>
    <recommendedName>
        <fullName evidence="4">Lipoprotein</fullName>
    </recommendedName>
</protein>
<dbReference type="AlphaFoldDB" id="A0AAV4LD97"/>
<dbReference type="RefSeq" id="WP_282198913.1">
    <property type="nucleotide sequence ID" value="NZ_BOQE01000001.1"/>
</dbReference>
<name>A0AAV4LD97_9BACL</name>
<keyword evidence="1" id="KW-0732">Signal</keyword>
<organism evidence="2 3">
    <name type="scientific">Collibacillus ludicampi</name>
    <dbReference type="NCBI Taxonomy" id="2771369"/>
    <lineage>
        <taxon>Bacteria</taxon>
        <taxon>Bacillati</taxon>
        <taxon>Bacillota</taxon>
        <taxon>Bacilli</taxon>
        <taxon>Bacillales</taxon>
        <taxon>Alicyclobacillaceae</taxon>
        <taxon>Collibacillus</taxon>
    </lineage>
</organism>
<evidence type="ECO:0000313" key="3">
    <source>
        <dbReference type="Proteomes" id="UP001057291"/>
    </source>
</evidence>
<sequence length="336" mass="38504">MTRKILLSFVACMFSVWLATGCGRGSDQEMLVAFSDTNDRVQFYDTNPEKNQTQLLDQQQLTNYPTAVPSADRKILYYTGRDKKGLIQLFEWNLATKERKQLTDRLANVDFLRIDPKHSKIYMRVVLPGERNFHLATYDIRTQTVDVWNAAEKDLSVKYFDYDPSSDQILSLTYSLQDDFTKVEQANKNQAVPQPPTYHLTLFQPNDKKGKEITTINKDVTDVSISTGGKKALFTVADSFDEHAKHTVYQLDLDSGRSVPLFSDSDTYTQIKQAQFSSDGKGIYFLATKENGETMHDQAGYQSKPKAICYYDETTKKISEVWYKTNGVINNYMLLR</sequence>
<proteinExistence type="predicted"/>
<evidence type="ECO:0000313" key="2">
    <source>
        <dbReference type="EMBL" id="GIM45736.1"/>
    </source>
</evidence>
<gene>
    <name evidence="2" type="primary">ydjN</name>
    <name evidence="2" type="ORF">DNHGIG_12850</name>
</gene>
<evidence type="ECO:0008006" key="4">
    <source>
        <dbReference type="Google" id="ProtNLM"/>
    </source>
</evidence>
<dbReference type="InterPro" id="IPR011042">
    <property type="entry name" value="6-blade_b-propeller_TolB-like"/>
</dbReference>